<dbReference type="InterPro" id="IPR052027">
    <property type="entry name" value="PspC"/>
</dbReference>
<dbReference type="InterPro" id="IPR007168">
    <property type="entry name" value="Phageshock_PspC_N"/>
</dbReference>
<feature type="compositionally biased region" description="Pro residues" evidence="6">
    <location>
        <begin position="16"/>
        <end position="26"/>
    </location>
</feature>
<feature type="compositionally biased region" description="Pro residues" evidence="6">
    <location>
        <begin position="277"/>
        <end position="290"/>
    </location>
</feature>
<evidence type="ECO:0000256" key="7">
    <source>
        <dbReference type="SAM" id="Phobius"/>
    </source>
</evidence>
<evidence type="ECO:0000256" key="1">
    <source>
        <dbReference type="ARBA" id="ARBA00004162"/>
    </source>
</evidence>
<dbReference type="InterPro" id="IPR024425">
    <property type="entry name" value="LiaF-like_C"/>
</dbReference>
<feature type="compositionally biased region" description="Low complexity" evidence="6">
    <location>
        <begin position="188"/>
        <end position="223"/>
    </location>
</feature>
<evidence type="ECO:0000259" key="8">
    <source>
        <dbReference type="Pfam" id="PF04024"/>
    </source>
</evidence>
<feature type="transmembrane region" description="Helical" evidence="7">
    <location>
        <begin position="356"/>
        <end position="373"/>
    </location>
</feature>
<dbReference type="Pfam" id="PF04024">
    <property type="entry name" value="PspC"/>
    <property type="match status" value="1"/>
</dbReference>
<evidence type="ECO:0000256" key="5">
    <source>
        <dbReference type="ARBA" id="ARBA00023136"/>
    </source>
</evidence>
<feature type="region of interest" description="Disordered" evidence="6">
    <location>
        <begin position="1"/>
        <end position="43"/>
    </location>
</feature>
<evidence type="ECO:0000256" key="6">
    <source>
        <dbReference type="SAM" id="MobiDB-lite"/>
    </source>
</evidence>
<feature type="compositionally biased region" description="Pro residues" evidence="6">
    <location>
        <begin position="245"/>
        <end position="267"/>
    </location>
</feature>
<evidence type="ECO:0000313" key="10">
    <source>
        <dbReference type="EMBL" id="GID74100.1"/>
    </source>
</evidence>
<dbReference type="Pfam" id="PF09922">
    <property type="entry name" value="LiaF-like_C"/>
    <property type="match status" value="1"/>
</dbReference>
<keyword evidence="4 7" id="KW-1133">Transmembrane helix</keyword>
<feature type="transmembrane region" description="Helical" evidence="7">
    <location>
        <begin position="70"/>
        <end position="97"/>
    </location>
</feature>
<feature type="region of interest" description="Disordered" evidence="6">
    <location>
        <begin position="167"/>
        <end position="299"/>
    </location>
</feature>
<evidence type="ECO:0000256" key="3">
    <source>
        <dbReference type="ARBA" id="ARBA00022692"/>
    </source>
</evidence>
<keyword evidence="5 7" id="KW-0472">Membrane</keyword>
<feature type="domain" description="Phage shock protein PspC N-terminal" evidence="8">
    <location>
        <begin position="44"/>
        <end position="100"/>
    </location>
</feature>
<feature type="compositionally biased region" description="Low complexity" evidence="6">
    <location>
        <begin position="167"/>
        <end position="178"/>
    </location>
</feature>
<sequence>MTDEAAEQQGAHQGTQPPPAAAPPPAADKNAPPWAGGPTFSRDKLVRPRQGRYLAGVSGALARATNTDPVLWRVLFAVLGIISGVGVLLYLIGWLIIPAEGDAVSPVESLLGKGKAGISPVSVVILGVLAVLSFAFIVQDGMRASLLACGVILGAILLIKRSSNHGSDSAPATSAPATSAPPPPPAQDPFASPAQDPFATAEFAAAPPASATPAPPAATTEPPTAEPPMAEPPVVEPPADEPVTAPMPPVAPPFAPPPGAYRPPFAPHGPYARPTPATYPPAPPAPPRPPKPPKKPKERSKLGRLTFFAVIVVMGVLTLIDMAGASIAVSAYFAAALATVAAGLIVGAWLGRARGLIALGLLLTIGLFIATGTERWGDDVGSSVYRPTSLTQVADRYDFTFGDATIDLRQVDFAGQQQTITVSMKVGQVRVILPPNVDTTAALQVENGRAEVFGKTFEGESIDNEDLTDLGPDGAGGGTLKLDLRLNAGNLEVHR</sequence>
<feature type="transmembrane region" description="Helical" evidence="7">
    <location>
        <begin position="118"/>
        <end position="138"/>
    </location>
</feature>
<keyword evidence="3 7" id="KW-0812">Transmembrane</keyword>
<evidence type="ECO:0000256" key="4">
    <source>
        <dbReference type="ARBA" id="ARBA00022989"/>
    </source>
</evidence>
<dbReference type="EMBL" id="BOMI01000050">
    <property type="protein sequence ID" value="GID74100.1"/>
    <property type="molecule type" value="Genomic_DNA"/>
</dbReference>
<proteinExistence type="predicted"/>
<gene>
    <name evidence="10" type="ORF">Ade02nite_27410</name>
</gene>
<feature type="transmembrane region" description="Helical" evidence="7">
    <location>
        <begin position="302"/>
        <end position="320"/>
    </location>
</feature>
<dbReference type="PANTHER" id="PTHR33885:SF3">
    <property type="entry name" value="PHAGE SHOCK PROTEIN C"/>
    <property type="match status" value="1"/>
</dbReference>
<evidence type="ECO:0008006" key="12">
    <source>
        <dbReference type="Google" id="ProtNLM"/>
    </source>
</evidence>
<reference evidence="10 11" key="1">
    <citation type="submission" date="2021-01" db="EMBL/GenBank/DDBJ databases">
        <title>Whole genome shotgun sequence of Actinoplanes deccanensis NBRC 13994.</title>
        <authorList>
            <person name="Komaki H."/>
            <person name="Tamura T."/>
        </authorList>
    </citation>
    <scope>NUCLEOTIDE SEQUENCE [LARGE SCALE GENOMIC DNA]</scope>
    <source>
        <strain evidence="10 11">NBRC 13994</strain>
    </source>
</reference>
<name>A0ABQ3Y2J0_9ACTN</name>
<evidence type="ECO:0000313" key="11">
    <source>
        <dbReference type="Proteomes" id="UP000609879"/>
    </source>
</evidence>
<dbReference type="RefSeq" id="WP_203761995.1">
    <property type="nucleotide sequence ID" value="NZ_BAAABO010000032.1"/>
</dbReference>
<keyword evidence="2" id="KW-1003">Cell membrane</keyword>
<evidence type="ECO:0000259" key="9">
    <source>
        <dbReference type="Pfam" id="PF09922"/>
    </source>
</evidence>
<feature type="compositionally biased region" description="Pro residues" evidence="6">
    <location>
        <begin position="224"/>
        <end position="236"/>
    </location>
</feature>
<dbReference type="Proteomes" id="UP000609879">
    <property type="component" value="Unassembled WGS sequence"/>
</dbReference>
<protein>
    <recommendedName>
        <fullName evidence="12">PspC domain-containing protein</fullName>
    </recommendedName>
</protein>
<keyword evidence="11" id="KW-1185">Reference proteome</keyword>
<organism evidence="10 11">
    <name type="scientific">Paractinoplanes deccanensis</name>
    <dbReference type="NCBI Taxonomy" id="113561"/>
    <lineage>
        <taxon>Bacteria</taxon>
        <taxon>Bacillati</taxon>
        <taxon>Actinomycetota</taxon>
        <taxon>Actinomycetes</taxon>
        <taxon>Micromonosporales</taxon>
        <taxon>Micromonosporaceae</taxon>
        <taxon>Paractinoplanes</taxon>
    </lineage>
</organism>
<comment type="subcellular location">
    <subcellularLocation>
        <location evidence="1">Cell membrane</location>
        <topology evidence="1">Single-pass membrane protein</topology>
    </subcellularLocation>
</comment>
<dbReference type="PANTHER" id="PTHR33885">
    <property type="entry name" value="PHAGE SHOCK PROTEIN C"/>
    <property type="match status" value="1"/>
</dbReference>
<evidence type="ECO:0000256" key="2">
    <source>
        <dbReference type="ARBA" id="ARBA00022475"/>
    </source>
</evidence>
<comment type="caution">
    <text evidence="10">The sequence shown here is derived from an EMBL/GenBank/DDBJ whole genome shotgun (WGS) entry which is preliminary data.</text>
</comment>
<feature type="transmembrane region" description="Helical" evidence="7">
    <location>
        <begin position="326"/>
        <end position="349"/>
    </location>
</feature>
<feature type="domain" description="Cell wall-active antibiotics response LiaF-like C-terminal" evidence="9">
    <location>
        <begin position="400"/>
        <end position="493"/>
    </location>
</feature>
<accession>A0ABQ3Y2J0</accession>